<dbReference type="InterPro" id="IPR011579">
    <property type="entry name" value="ATPase_dom"/>
</dbReference>
<keyword evidence="4" id="KW-0547">Nucleotide-binding</keyword>
<dbReference type="Pfam" id="PF03008">
    <property type="entry name" value="DUF234"/>
    <property type="match status" value="1"/>
</dbReference>
<dbReference type="InterPro" id="IPR036390">
    <property type="entry name" value="WH_DNA-bd_sf"/>
</dbReference>
<protein>
    <submittedName>
        <fullName evidence="4">ATP-binding protein</fullName>
    </submittedName>
</protein>
<organism evidence="4 5">
    <name type="scientific">Adlercreutzia wanghongyangiae</name>
    <dbReference type="NCBI Taxonomy" id="3111451"/>
    <lineage>
        <taxon>Bacteria</taxon>
        <taxon>Bacillati</taxon>
        <taxon>Actinomycetota</taxon>
        <taxon>Coriobacteriia</taxon>
        <taxon>Eggerthellales</taxon>
        <taxon>Eggerthellaceae</taxon>
        <taxon>Adlercreutzia</taxon>
    </lineage>
</organism>
<dbReference type="Pfam" id="PF01637">
    <property type="entry name" value="ATPase_2"/>
    <property type="match status" value="1"/>
</dbReference>
<dbReference type="InterPro" id="IPR011335">
    <property type="entry name" value="Restrct_endonuc-II-like"/>
</dbReference>
<evidence type="ECO:0000259" key="3">
    <source>
        <dbReference type="Pfam" id="PF09339"/>
    </source>
</evidence>
<sequence>MPFVGREREMATLERLYATDKFQMPVIYGRRRVGKTSLIAHFVEGKPAIFFSARESTERENLIALSEAIARFESGGALRESDRPAPVFESFDRAFAYIFELARKQRLIFVIDEYPYLAQSYRAASSLLQHCIDGEHEESRLFLILCGSSMSFMEHQVMGYKSPLYGRRTAQIKVMPFDIVQASRLLEGVGLEEIVSWYGIAGGIPLYLEQFDRSLSLQENLAHNVLRPDSFLYGEPDSFLQQEVREPARYNAIIRAIASGEGRLSDISSVAGIDKATITAYLKGLMELGVVCQEQPVVDANRKKMRYVLSDNLFRFWYRFVPRYLTPLQAGRSEEVARLIADDHLSTYLGPVFEDVCRQWLVSSMGEAGIPLINDIGRWWGTDNERKERAELDIVALCDDGSMICGECKWQNKLSDVDVLRTLEHRAGLIADGREVRLFLFSKSGFTDQCREAAAQSGCTLIALSDMGLSS</sequence>
<dbReference type="InterPro" id="IPR004256">
    <property type="entry name" value="DUF234"/>
</dbReference>
<dbReference type="Gene3D" id="3.40.50.300">
    <property type="entry name" value="P-loop containing nucleotide triphosphate hydrolases"/>
    <property type="match status" value="1"/>
</dbReference>
<dbReference type="PANTHER" id="PTHR34704:SF1">
    <property type="entry name" value="ATPASE"/>
    <property type="match status" value="1"/>
</dbReference>
<dbReference type="SUPFAM" id="SSF52980">
    <property type="entry name" value="Restriction endonuclease-like"/>
    <property type="match status" value="1"/>
</dbReference>
<evidence type="ECO:0000259" key="2">
    <source>
        <dbReference type="Pfam" id="PF03008"/>
    </source>
</evidence>
<reference evidence="4 5" key="1">
    <citation type="submission" date="2024-01" db="EMBL/GenBank/DDBJ databases">
        <title>novel species in genus Adlercreutzia.</title>
        <authorList>
            <person name="Liu X."/>
        </authorList>
    </citation>
    <scope>NUCLEOTIDE SEQUENCE [LARGE SCALE GENOMIC DNA]</scope>
    <source>
        <strain evidence="4 5">R7</strain>
    </source>
</reference>
<evidence type="ECO:0000259" key="1">
    <source>
        <dbReference type="Pfam" id="PF01637"/>
    </source>
</evidence>
<dbReference type="PANTHER" id="PTHR34704">
    <property type="entry name" value="ATPASE"/>
    <property type="match status" value="1"/>
</dbReference>
<evidence type="ECO:0000313" key="5">
    <source>
        <dbReference type="Proteomes" id="UP001349994"/>
    </source>
</evidence>
<proteinExistence type="predicted"/>
<dbReference type="Pfam" id="PF09339">
    <property type="entry name" value="HTH_IclR"/>
    <property type="match status" value="1"/>
</dbReference>
<keyword evidence="4" id="KW-0067">ATP-binding</keyword>
<keyword evidence="5" id="KW-1185">Reference proteome</keyword>
<feature type="domain" description="HTH iclR-type" evidence="3">
    <location>
        <begin position="252"/>
        <end position="293"/>
    </location>
</feature>
<name>A0ABU6IKU7_9ACTN</name>
<gene>
    <name evidence="4" type="ORF">VIN30_11395</name>
</gene>
<dbReference type="Proteomes" id="UP001349994">
    <property type="component" value="Unassembled WGS sequence"/>
</dbReference>
<dbReference type="SUPFAM" id="SSF46785">
    <property type="entry name" value="Winged helix' DNA-binding domain"/>
    <property type="match status" value="1"/>
</dbReference>
<dbReference type="InterPro" id="IPR005471">
    <property type="entry name" value="Tscrpt_reg_IclR_N"/>
</dbReference>
<evidence type="ECO:0000313" key="4">
    <source>
        <dbReference type="EMBL" id="MEC4177054.1"/>
    </source>
</evidence>
<accession>A0ABU6IKU7</accession>
<dbReference type="SUPFAM" id="SSF52540">
    <property type="entry name" value="P-loop containing nucleoside triphosphate hydrolases"/>
    <property type="match status" value="1"/>
</dbReference>
<comment type="caution">
    <text evidence="4">The sequence shown here is derived from an EMBL/GenBank/DDBJ whole genome shotgun (WGS) entry which is preliminary data.</text>
</comment>
<dbReference type="RefSeq" id="WP_338211627.1">
    <property type="nucleotide sequence ID" value="NZ_JAYMFF010000032.1"/>
</dbReference>
<feature type="domain" description="DUF234" evidence="2">
    <location>
        <begin position="317"/>
        <end position="412"/>
    </location>
</feature>
<dbReference type="EMBL" id="JAYMFF010000032">
    <property type="protein sequence ID" value="MEC4177054.1"/>
    <property type="molecule type" value="Genomic_DNA"/>
</dbReference>
<dbReference type="InterPro" id="IPR027417">
    <property type="entry name" value="P-loop_NTPase"/>
</dbReference>
<feature type="domain" description="ATPase" evidence="1">
    <location>
        <begin position="3"/>
        <end position="211"/>
    </location>
</feature>
<dbReference type="GO" id="GO:0005524">
    <property type="term" value="F:ATP binding"/>
    <property type="evidence" value="ECO:0007669"/>
    <property type="project" value="UniProtKB-KW"/>
</dbReference>